<name>A0A919AVH6_9PROT</name>
<protein>
    <submittedName>
        <fullName evidence="10">Trk system potassium uptake protein</fullName>
    </submittedName>
</protein>
<keyword evidence="6 9" id="KW-1133">Transmembrane helix</keyword>
<comment type="caution">
    <text evidence="10">The sequence shown here is derived from an EMBL/GenBank/DDBJ whole genome shotgun (WGS) entry which is preliminary data.</text>
</comment>
<feature type="transmembrane region" description="Helical" evidence="9">
    <location>
        <begin position="133"/>
        <end position="153"/>
    </location>
</feature>
<proteinExistence type="inferred from homology"/>
<dbReference type="AlphaFoldDB" id="A0A919AVH6"/>
<feature type="transmembrane region" description="Helical" evidence="9">
    <location>
        <begin position="390"/>
        <end position="411"/>
    </location>
</feature>
<evidence type="ECO:0000256" key="8">
    <source>
        <dbReference type="ARBA" id="ARBA00023136"/>
    </source>
</evidence>
<feature type="transmembrane region" description="Helical" evidence="9">
    <location>
        <begin position="233"/>
        <end position="253"/>
    </location>
</feature>
<keyword evidence="3" id="KW-0813">Transport</keyword>
<reference evidence="10" key="1">
    <citation type="journal article" date="2014" name="Int. J. Syst. Evol. Microbiol.">
        <title>Complete genome sequence of Corynebacterium casei LMG S-19264T (=DSM 44701T), isolated from a smear-ripened cheese.</title>
        <authorList>
            <consortium name="US DOE Joint Genome Institute (JGI-PGF)"/>
            <person name="Walter F."/>
            <person name="Albersmeier A."/>
            <person name="Kalinowski J."/>
            <person name="Ruckert C."/>
        </authorList>
    </citation>
    <scope>NUCLEOTIDE SEQUENCE</scope>
    <source>
        <strain evidence="10">KCTC 42590</strain>
    </source>
</reference>
<reference evidence="10" key="2">
    <citation type="submission" date="2020-09" db="EMBL/GenBank/DDBJ databases">
        <authorList>
            <person name="Sun Q."/>
            <person name="Kim S."/>
        </authorList>
    </citation>
    <scope>NUCLEOTIDE SEQUENCE</scope>
    <source>
        <strain evidence="10">KCTC 42590</strain>
    </source>
</reference>
<dbReference type="PANTHER" id="PTHR32024:SF2">
    <property type="entry name" value="TRK SYSTEM POTASSIUM UPTAKE PROTEIN TRKG-RELATED"/>
    <property type="match status" value="1"/>
</dbReference>
<evidence type="ECO:0000313" key="10">
    <source>
        <dbReference type="EMBL" id="GHF28199.1"/>
    </source>
</evidence>
<feature type="transmembrane region" description="Helical" evidence="9">
    <location>
        <begin position="418"/>
        <end position="436"/>
    </location>
</feature>
<dbReference type="GO" id="GO:0005886">
    <property type="term" value="C:plasma membrane"/>
    <property type="evidence" value="ECO:0007669"/>
    <property type="project" value="UniProtKB-SubCell"/>
</dbReference>
<feature type="transmembrane region" description="Helical" evidence="9">
    <location>
        <begin position="7"/>
        <end position="30"/>
    </location>
</feature>
<keyword evidence="4" id="KW-1003">Cell membrane</keyword>
<dbReference type="PANTHER" id="PTHR32024">
    <property type="entry name" value="TRK SYSTEM POTASSIUM UPTAKE PROTEIN TRKG-RELATED"/>
    <property type="match status" value="1"/>
</dbReference>
<comment type="subcellular location">
    <subcellularLocation>
        <location evidence="1">Cell membrane</location>
        <topology evidence="1">Multi-pass membrane protein</topology>
    </subcellularLocation>
</comment>
<dbReference type="Pfam" id="PF02386">
    <property type="entry name" value="TrkH"/>
    <property type="match status" value="2"/>
</dbReference>
<sequence length="479" mass="51558">MWQNRIYYLLGCWLLGVAALEVLPFLVALVEGEPEAASAFGSSIVLTLFIGGGFFLGFRSAVRVPVKVASIFLPLLAGLAIGTAVAFPFYFMHFDRGPFAALYEGISMLTTNGASAYTDDEPATHAESLWRAIIAWCGGLISVALTLSILTSLNSGGLQAYKSKLQLGDSGAGAARLRSTVRALVPAYFLVTLICLTLLIVSGMDPFNSLVVAMGTISTTGISHDMGNKVLGLGPQIIVLIFMVMASLHWDYFYAKLKQARNVRFMTTETKQVMIMALLGGMCLTVLPKGESDYGAWDALFLSVSALSTTGYVTDTLELDGVLLPLSISLFILAAIGGTVTGTGGGIKQLRFRVLTLLARSELRRLAHPHGVVPIKLSGVRLAKQDIESVWLLFGSFMIAMVFICIVFAVFGMHFQDAIVLAFTGLTLSGPLATSIDPTFAGFSGLADLDYLILSFVMLFGRVEMSVFMALLARTFWQR</sequence>
<evidence type="ECO:0000256" key="4">
    <source>
        <dbReference type="ARBA" id="ARBA00022475"/>
    </source>
</evidence>
<evidence type="ECO:0000256" key="9">
    <source>
        <dbReference type="SAM" id="Phobius"/>
    </source>
</evidence>
<keyword evidence="5 9" id="KW-0812">Transmembrane</keyword>
<dbReference type="GO" id="GO:0008324">
    <property type="term" value="F:monoatomic cation transmembrane transporter activity"/>
    <property type="evidence" value="ECO:0007669"/>
    <property type="project" value="InterPro"/>
</dbReference>
<dbReference type="GO" id="GO:0030001">
    <property type="term" value="P:metal ion transport"/>
    <property type="evidence" value="ECO:0007669"/>
    <property type="project" value="UniProtKB-ARBA"/>
</dbReference>
<comment type="similarity">
    <text evidence="2">Belongs to the TrkH potassium transport family.</text>
</comment>
<keyword evidence="8 9" id="KW-0472">Membrane</keyword>
<evidence type="ECO:0000256" key="1">
    <source>
        <dbReference type="ARBA" id="ARBA00004651"/>
    </source>
</evidence>
<evidence type="ECO:0000256" key="6">
    <source>
        <dbReference type="ARBA" id="ARBA00022989"/>
    </source>
</evidence>
<feature type="transmembrane region" description="Helical" evidence="9">
    <location>
        <begin position="451"/>
        <end position="473"/>
    </location>
</feature>
<dbReference type="Proteomes" id="UP000630923">
    <property type="component" value="Unassembled WGS sequence"/>
</dbReference>
<evidence type="ECO:0000256" key="5">
    <source>
        <dbReference type="ARBA" id="ARBA00022692"/>
    </source>
</evidence>
<feature type="transmembrane region" description="Helical" evidence="9">
    <location>
        <begin position="36"/>
        <end position="56"/>
    </location>
</feature>
<dbReference type="InterPro" id="IPR003445">
    <property type="entry name" value="Cat_transpt"/>
</dbReference>
<gene>
    <name evidence="10" type="ORF">GCM10017044_24240</name>
</gene>
<evidence type="ECO:0000313" key="11">
    <source>
        <dbReference type="Proteomes" id="UP000630923"/>
    </source>
</evidence>
<organism evidence="10 11">
    <name type="scientific">Kordiimonas sediminis</name>
    <dbReference type="NCBI Taxonomy" id="1735581"/>
    <lineage>
        <taxon>Bacteria</taxon>
        <taxon>Pseudomonadati</taxon>
        <taxon>Pseudomonadota</taxon>
        <taxon>Alphaproteobacteria</taxon>
        <taxon>Kordiimonadales</taxon>
        <taxon>Kordiimonadaceae</taxon>
        <taxon>Kordiimonas</taxon>
    </lineage>
</organism>
<evidence type="ECO:0000256" key="7">
    <source>
        <dbReference type="ARBA" id="ARBA00023065"/>
    </source>
</evidence>
<keyword evidence="11" id="KW-1185">Reference proteome</keyword>
<evidence type="ECO:0000256" key="3">
    <source>
        <dbReference type="ARBA" id="ARBA00022448"/>
    </source>
</evidence>
<dbReference type="EMBL" id="BNCI01000002">
    <property type="protein sequence ID" value="GHF28199.1"/>
    <property type="molecule type" value="Genomic_DNA"/>
</dbReference>
<keyword evidence="7" id="KW-0406">Ion transport</keyword>
<feature type="transmembrane region" description="Helical" evidence="9">
    <location>
        <begin position="321"/>
        <end position="340"/>
    </location>
</feature>
<evidence type="ECO:0000256" key="2">
    <source>
        <dbReference type="ARBA" id="ARBA00009137"/>
    </source>
</evidence>
<accession>A0A919AVH6</accession>
<feature type="transmembrane region" description="Helical" evidence="9">
    <location>
        <begin position="68"/>
        <end position="91"/>
    </location>
</feature>
<feature type="transmembrane region" description="Helical" evidence="9">
    <location>
        <begin position="183"/>
        <end position="204"/>
    </location>
</feature>